<accession>A0A1B2AP00</accession>
<evidence type="ECO:0000313" key="1">
    <source>
        <dbReference type="EMBL" id="ANY29652.1"/>
    </source>
</evidence>
<dbReference type="Proteomes" id="UP000203811">
    <property type="component" value="Segment"/>
</dbReference>
<name>A0A1B2AP00_9CAUD</name>
<dbReference type="RefSeq" id="YP_009288144.1">
    <property type="nucleotide sequence ID" value="NC_031081.1"/>
</dbReference>
<dbReference type="EMBL" id="KX534335">
    <property type="protein sequence ID" value="ANY29652.1"/>
    <property type="molecule type" value="Genomic_DNA"/>
</dbReference>
<reference evidence="1 2" key="1">
    <citation type="submission" date="2016-07" db="EMBL/GenBank/DDBJ databases">
        <title>Seven bacteriophages isolated from the microbial communities of the female bladder.</title>
        <authorList>
            <person name="Malki K."/>
            <person name="Sible E."/>
            <person name="Cooper A."/>
            <person name="Garretto A."/>
            <person name="Bruder K."/>
            <person name="Putonti C."/>
        </authorList>
    </citation>
    <scope>NUCLEOTIDE SEQUENCE [LARGE SCALE GENOMIC DNA]</scope>
</reference>
<organism evidence="1 2">
    <name type="scientific">Escherichia phage Envy</name>
    <dbReference type="NCBI Taxonomy" id="1883200"/>
    <lineage>
        <taxon>Viruses</taxon>
        <taxon>Duplodnaviria</taxon>
        <taxon>Heunggongvirae</taxon>
        <taxon>Uroviricota</taxon>
        <taxon>Caudoviricetes</taxon>
        <taxon>Dhillonvirus</taxon>
        <taxon>Dhillonvirus envy</taxon>
    </lineage>
</organism>
<protein>
    <submittedName>
        <fullName evidence="1">Uncharacterized protein</fullName>
    </submittedName>
</protein>
<sequence length="100" mass="10194">MAFGIATWDAQGRPNNYGIKPVSVIGRIHLAEGQKSGAWSFPVPAGMKVGYVVALDKGAVGPGRRITASGNTITVSAASAVGGGVYSASECDVIVFVERA</sequence>
<dbReference type="KEGG" id="vg:29066871"/>
<evidence type="ECO:0000313" key="2">
    <source>
        <dbReference type="Proteomes" id="UP000203811"/>
    </source>
</evidence>
<dbReference type="OrthoDB" id="16196at10239"/>
<proteinExistence type="predicted"/>
<dbReference type="GeneID" id="29066871"/>
<keyword evidence="2" id="KW-1185">Reference proteome</keyword>